<feature type="non-terminal residue" evidence="1">
    <location>
        <position position="1"/>
    </location>
</feature>
<dbReference type="InterPro" id="IPR011009">
    <property type="entry name" value="Kinase-like_dom_sf"/>
</dbReference>
<keyword evidence="2" id="KW-1185">Reference proteome</keyword>
<evidence type="ECO:0000313" key="1">
    <source>
        <dbReference type="EMBL" id="RFU33686.1"/>
    </source>
</evidence>
<gene>
    <name evidence="1" type="ORF">B7463_g2664</name>
</gene>
<comment type="caution">
    <text evidence="1">The sequence shown here is derived from an EMBL/GenBank/DDBJ whole genome shotgun (WGS) entry which is preliminary data.</text>
</comment>
<dbReference type="OMA" id="ELECLHK"/>
<evidence type="ECO:0000313" key="2">
    <source>
        <dbReference type="Proteomes" id="UP000258309"/>
    </source>
</evidence>
<dbReference type="AlphaFoldDB" id="A0A3E2HJV5"/>
<proteinExistence type="predicted"/>
<dbReference type="OrthoDB" id="4062651at2759"/>
<reference evidence="1 2" key="1">
    <citation type="submission" date="2018-05" db="EMBL/GenBank/DDBJ databases">
        <title>Draft genome sequence of Scytalidium lignicola DSM 105466, a ubiquitous saprotrophic fungus.</title>
        <authorList>
            <person name="Buettner E."/>
            <person name="Gebauer A.M."/>
            <person name="Hofrichter M."/>
            <person name="Liers C."/>
            <person name="Kellner H."/>
        </authorList>
    </citation>
    <scope>NUCLEOTIDE SEQUENCE [LARGE SCALE GENOMIC DNA]</scope>
    <source>
        <strain evidence="1 2">DSM 105466</strain>
    </source>
</reference>
<name>A0A3E2HJV5_SCYLI</name>
<sequence>MSTTTTTDDDTIDDIAVVQIHTGDGDGADIVFEFNKICIAVSIFPSHSSQNHLENRPGQAIEDHLINLLTQAIIGGDNYDDILDEILDVIFVAGRPQVLVEDQEMLCKARPTGLEDPNLKQELESFQKIAKASQCSSLPIRVLKLLGYVKQASNGHIVGLLCEWIASDLPRYPKFETVDQLHKIGMILEDGKISNVVIGNDDNAWLIDFGGGWTKGWVDEELADTIEGDGQAVRNIAKFLGVD</sequence>
<protein>
    <recommendedName>
        <fullName evidence="3">Protein kinase domain-containing protein</fullName>
    </recommendedName>
</protein>
<dbReference type="SUPFAM" id="SSF56112">
    <property type="entry name" value="Protein kinase-like (PK-like)"/>
    <property type="match status" value="1"/>
</dbReference>
<feature type="non-terminal residue" evidence="1">
    <location>
        <position position="243"/>
    </location>
</feature>
<organism evidence="1 2">
    <name type="scientific">Scytalidium lignicola</name>
    <name type="common">Hyphomycete</name>
    <dbReference type="NCBI Taxonomy" id="5539"/>
    <lineage>
        <taxon>Eukaryota</taxon>
        <taxon>Fungi</taxon>
        <taxon>Dikarya</taxon>
        <taxon>Ascomycota</taxon>
        <taxon>Pezizomycotina</taxon>
        <taxon>Leotiomycetes</taxon>
        <taxon>Leotiomycetes incertae sedis</taxon>
        <taxon>Scytalidium</taxon>
    </lineage>
</organism>
<evidence type="ECO:0008006" key="3">
    <source>
        <dbReference type="Google" id="ProtNLM"/>
    </source>
</evidence>
<accession>A0A3E2HJV5</accession>
<dbReference type="Proteomes" id="UP000258309">
    <property type="component" value="Unassembled WGS sequence"/>
</dbReference>
<dbReference type="EMBL" id="NCSJ02000032">
    <property type="protein sequence ID" value="RFU33686.1"/>
    <property type="molecule type" value="Genomic_DNA"/>
</dbReference>